<sequence length="205" mass="22155">MNAPVYDLTIARGKTFEYAFLYSEDASNPLYADIAAITDTAPVTLNVPAHGLPDGWPVRIEGVATPSQLNTAARDLQSDMSRVVDADHVLLAGINGSSWRDYRGGGQVVYAKPFDLTGCHARATVRDRAGGNVLFRWHSSPDMERDGAIEMDAEGCQIVLIIDAATSAALPWRRGVYELELIDAAGRVHAVTAISRINVTKEVTT</sequence>
<dbReference type="InterPro" id="IPR023366">
    <property type="entry name" value="ATP_synth_asu-like_sf"/>
</dbReference>
<keyword evidence="2" id="KW-1185">Reference proteome</keyword>
<dbReference type="EMBL" id="FOXM01000002">
    <property type="protein sequence ID" value="SFP39483.1"/>
    <property type="molecule type" value="Genomic_DNA"/>
</dbReference>
<dbReference type="AlphaFoldDB" id="A0A1I5PZI9"/>
<accession>A0A1I5PZI9</accession>
<evidence type="ECO:0000313" key="1">
    <source>
        <dbReference type="EMBL" id="SFP39483.1"/>
    </source>
</evidence>
<dbReference type="OrthoDB" id="7018784at2"/>
<organism evidence="1 2">
    <name type="scientific">Geopseudomonas sagittaria</name>
    <dbReference type="NCBI Taxonomy" id="1135990"/>
    <lineage>
        <taxon>Bacteria</taxon>
        <taxon>Pseudomonadati</taxon>
        <taxon>Pseudomonadota</taxon>
        <taxon>Gammaproteobacteria</taxon>
        <taxon>Pseudomonadales</taxon>
        <taxon>Pseudomonadaceae</taxon>
        <taxon>Geopseudomonas</taxon>
    </lineage>
</organism>
<dbReference type="Gene3D" id="2.40.30.20">
    <property type="match status" value="1"/>
</dbReference>
<proteinExistence type="predicted"/>
<gene>
    <name evidence="1" type="ORF">SAMN05216229_102120</name>
</gene>
<evidence type="ECO:0000313" key="2">
    <source>
        <dbReference type="Proteomes" id="UP000243084"/>
    </source>
</evidence>
<dbReference type="Proteomes" id="UP000243084">
    <property type="component" value="Unassembled WGS sequence"/>
</dbReference>
<protein>
    <submittedName>
        <fullName evidence="1">Uncharacterized protein</fullName>
    </submittedName>
</protein>
<name>A0A1I5PZI9_9GAMM</name>
<dbReference type="RefSeq" id="WP_092428128.1">
    <property type="nucleotide sequence ID" value="NZ_FOXM01000002.1"/>
</dbReference>
<reference evidence="2" key="1">
    <citation type="submission" date="2016-10" db="EMBL/GenBank/DDBJ databases">
        <authorList>
            <person name="Varghese N."/>
            <person name="Submissions S."/>
        </authorList>
    </citation>
    <scope>NUCLEOTIDE SEQUENCE [LARGE SCALE GENOMIC DNA]</scope>
    <source>
        <strain evidence="2">JCM 18195</strain>
    </source>
</reference>